<dbReference type="STRING" id="1618570.UT08_C0026G0002"/>
<reference evidence="3 4" key="1">
    <citation type="journal article" date="2015" name="Nature">
        <title>rRNA introns, odd ribosomes, and small enigmatic genomes across a large radiation of phyla.</title>
        <authorList>
            <person name="Brown C.T."/>
            <person name="Hug L.A."/>
            <person name="Thomas B.C."/>
            <person name="Sharon I."/>
            <person name="Castelle C.J."/>
            <person name="Singh A."/>
            <person name="Wilkins M.J."/>
            <person name="Williams K.H."/>
            <person name="Banfield J.F."/>
        </authorList>
    </citation>
    <scope>NUCLEOTIDE SEQUENCE [LARGE SCALE GENOMIC DNA]</scope>
</reference>
<keyword evidence="1" id="KW-1133">Transmembrane helix</keyword>
<evidence type="ECO:0008006" key="5">
    <source>
        <dbReference type="Google" id="ProtNLM"/>
    </source>
</evidence>
<feature type="signal peptide" evidence="2">
    <location>
        <begin position="1"/>
        <end position="23"/>
    </location>
</feature>
<keyword evidence="1" id="KW-0472">Membrane</keyword>
<evidence type="ECO:0000313" key="4">
    <source>
        <dbReference type="Proteomes" id="UP000034081"/>
    </source>
</evidence>
<evidence type="ECO:0000256" key="1">
    <source>
        <dbReference type="SAM" id="Phobius"/>
    </source>
</evidence>
<gene>
    <name evidence="3" type="ORF">UT08_C0026G0002</name>
</gene>
<organism evidence="3 4">
    <name type="scientific">Candidatus Woesebacteria bacterium GW2011_GWB1_38_8</name>
    <dbReference type="NCBI Taxonomy" id="1618570"/>
    <lineage>
        <taxon>Bacteria</taxon>
        <taxon>Candidatus Woeseibacteriota</taxon>
    </lineage>
</organism>
<feature type="transmembrane region" description="Helical" evidence="1">
    <location>
        <begin position="168"/>
        <end position="186"/>
    </location>
</feature>
<dbReference type="EMBL" id="LBVL01000026">
    <property type="protein sequence ID" value="KKQ83932.1"/>
    <property type="molecule type" value="Genomic_DNA"/>
</dbReference>
<sequence>MRTKLLITFTMIGTLVAGAVAFAQTETPNPTVTITSPIDGEKYGGKPIEFLFGVTDFTFVSYKNSTVLFPGNPNAGHAHLWIDPPQLDGTEDTIYEVESPDFHELGALEPGRYTLSIELVKNDHTRFEPRVYDSVAFRVTERTERGRYAIIKTETPETAGEAPPRMTALRIIFGTALVFILIWGINRLRKQGLLKKEGIRRLFTASKSLLLGSVSRITAPVRKIYARIRRKE</sequence>
<feature type="chain" id="PRO_5002533195" description="DUF4399 domain-containing protein" evidence="2">
    <location>
        <begin position="24"/>
        <end position="232"/>
    </location>
</feature>
<dbReference type="Proteomes" id="UP000034081">
    <property type="component" value="Unassembled WGS sequence"/>
</dbReference>
<keyword evidence="1" id="KW-0812">Transmembrane</keyword>
<proteinExistence type="predicted"/>
<protein>
    <recommendedName>
        <fullName evidence="5">DUF4399 domain-containing protein</fullName>
    </recommendedName>
</protein>
<comment type="caution">
    <text evidence="3">The sequence shown here is derived from an EMBL/GenBank/DDBJ whole genome shotgun (WGS) entry which is preliminary data.</text>
</comment>
<evidence type="ECO:0000313" key="3">
    <source>
        <dbReference type="EMBL" id="KKQ83932.1"/>
    </source>
</evidence>
<keyword evidence="2" id="KW-0732">Signal</keyword>
<accession>A0A0G0KYW2</accession>
<name>A0A0G0KYW2_9BACT</name>
<evidence type="ECO:0000256" key="2">
    <source>
        <dbReference type="SAM" id="SignalP"/>
    </source>
</evidence>
<dbReference type="AlphaFoldDB" id="A0A0G0KYW2"/>